<dbReference type="PANTHER" id="PTHR18898">
    <property type="entry name" value="NUCLEOPROTEIN TPR-RELATED"/>
    <property type="match status" value="1"/>
</dbReference>
<feature type="non-terminal residue" evidence="2">
    <location>
        <position position="1"/>
    </location>
</feature>
<evidence type="ECO:0000313" key="3">
    <source>
        <dbReference type="Proteomes" id="UP000287651"/>
    </source>
</evidence>
<reference evidence="2 3" key="1">
    <citation type="journal article" date="2014" name="Agronomy (Basel)">
        <title>A Draft Genome Sequence for Ensete ventricosum, the Drought-Tolerant Tree Against Hunger.</title>
        <authorList>
            <person name="Harrison J."/>
            <person name="Moore K.A."/>
            <person name="Paszkiewicz K."/>
            <person name="Jones T."/>
            <person name="Grant M."/>
            <person name="Ambacheew D."/>
            <person name="Muzemil S."/>
            <person name="Studholme D.J."/>
        </authorList>
    </citation>
    <scope>NUCLEOTIDE SEQUENCE [LARGE SCALE GENOMIC DNA]</scope>
</reference>
<feature type="domain" description="Nucleoprotein TPR/MPL1" evidence="1">
    <location>
        <begin position="1"/>
        <end position="63"/>
    </location>
</feature>
<dbReference type="InterPro" id="IPR057577">
    <property type="entry name" value="Nucleoprot-TPR/MLP1_dom"/>
</dbReference>
<dbReference type="GO" id="GO:0005643">
    <property type="term" value="C:nuclear pore"/>
    <property type="evidence" value="ECO:0007669"/>
    <property type="project" value="TreeGrafter"/>
</dbReference>
<dbReference type="PANTHER" id="PTHR18898:SF2">
    <property type="entry name" value="NUCLEOPROTEIN TPR"/>
    <property type="match status" value="1"/>
</dbReference>
<dbReference type="EMBL" id="AMZH03001691">
    <property type="protein sequence ID" value="RRT78390.1"/>
    <property type="molecule type" value="Genomic_DNA"/>
</dbReference>
<evidence type="ECO:0000313" key="2">
    <source>
        <dbReference type="EMBL" id="RRT78390.1"/>
    </source>
</evidence>
<comment type="caution">
    <text evidence="2">The sequence shown here is derived from an EMBL/GenBank/DDBJ whole genome shotgun (WGS) entry which is preliminary data.</text>
</comment>
<proteinExistence type="predicted"/>
<evidence type="ECO:0000259" key="1">
    <source>
        <dbReference type="Pfam" id="PF25481"/>
    </source>
</evidence>
<dbReference type="Pfam" id="PF25481">
    <property type="entry name" value="Nucleoprot-TPR"/>
    <property type="match status" value="1"/>
</dbReference>
<protein>
    <recommendedName>
        <fullName evidence="1">Nucleoprotein TPR/MPL1 domain-containing protein</fullName>
    </recommendedName>
</protein>
<name>A0A427AQ94_ENSVE</name>
<gene>
    <name evidence="2" type="ORF">B296_00010578</name>
</gene>
<sequence>QEKELLEKHNAWLNEELNAKVNSLVGEHKTHMEIVADMSAKLADVSDASDMKGKLEQYEAELENARKANELSIIPMSRFHADANLEELSVAETTSCRTYENNQILVPKFPIGISGTALAASLIRDGWSLAKMYEKYQEAADAVRHEKWGRKNAEAVLERVLILTIAP</sequence>
<dbReference type="GO" id="GO:0017056">
    <property type="term" value="F:structural constituent of nuclear pore"/>
    <property type="evidence" value="ECO:0007669"/>
    <property type="project" value="TreeGrafter"/>
</dbReference>
<dbReference type="AlphaFoldDB" id="A0A427AQ94"/>
<dbReference type="GO" id="GO:0006406">
    <property type="term" value="P:mRNA export from nucleus"/>
    <property type="evidence" value="ECO:0007669"/>
    <property type="project" value="TreeGrafter"/>
</dbReference>
<accession>A0A427AQ94</accession>
<organism evidence="2 3">
    <name type="scientific">Ensete ventricosum</name>
    <name type="common">Abyssinian banana</name>
    <name type="synonym">Musa ensete</name>
    <dbReference type="NCBI Taxonomy" id="4639"/>
    <lineage>
        <taxon>Eukaryota</taxon>
        <taxon>Viridiplantae</taxon>
        <taxon>Streptophyta</taxon>
        <taxon>Embryophyta</taxon>
        <taxon>Tracheophyta</taxon>
        <taxon>Spermatophyta</taxon>
        <taxon>Magnoliopsida</taxon>
        <taxon>Liliopsida</taxon>
        <taxon>Zingiberales</taxon>
        <taxon>Musaceae</taxon>
        <taxon>Ensete</taxon>
    </lineage>
</organism>
<dbReference type="Proteomes" id="UP000287651">
    <property type="component" value="Unassembled WGS sequence"/>
</dbReference>